<protein>
    <submittedName>
        <fullName evidence="2">Uncharacterized protein</fullName>
    </submittedName>
</protein>
<feature type="signal peptide" evidence="1">
    <location>
        <begin position="1"/>
        <end position="21"/>
    </location>
</feature>
<reference evidence="2 3" key="1">
    <citation type="submission" date="2018-06" db="EMBL/GenBank/DDBJ databases">
        <title>The draft genome sequence of Crocinitomix sp. SM1701.</title>
        <authorList>
            <person name="Zhang X."/>
        </authorList>
    </citation>
    <scope>NUCLEOTIDE SEQUENCE [LARGE SCALE GENOMIC DNA]</scope>
    <source>
        <strain evidence="2 3">SM1701</strain>
    </source>
</reference>
<dbReference type="RefSeq" id="WP_111061479.1">
    <property type="nucleotide sequence ID" value="NZ_JBHUCU010000007.1"/>
</dbReference>
<evidence type="ECO:0000313" key="3">
    <source>
        <dbReference type="Proteomes" id="UP000249248"/>
    </source>
</evidence>
<evidence type="ECO:0000256" key="1">
    <source>
        <dbReference type="SAM" id="SignalP"/>
    </source>
</evidence>
<dbReference type="AlphaFoldDB" id="A0A2W1NUX6"/>
<accession>A0A2W1NUX6</accession>
<feature type="chain" id="PRO_5015854506" evidence="1">
    <location>
        <begin position="22"/>
        <end position="293"/>
    </location>
</feature>
<dbReference type="EMBL" id="QKSB01000001">
    <property type="protein sequence ID" value="PZE18578.1"/>
    <property type="molecule type" value="Genomic_DNA"/>
</dbReference>
<organism evidence="2 3">
    <name type="scientific">Putridiphycobacter roseus</name>
    <dbReference type="NCBI Taxonomy" id="2219161"/>
    <lineage>
        <taxon>Bacteria</taxon>
        <taxon>Pseudomonadati</taxon>
        <taxon>Bacteroidota</taxon>
        <taxon>Flavobacteriia</taxon>
        <taxon>Flavobacteriales</taxon>
        <taxon>Crocinitomicaceae</taxon>
        <taxon>Putridiphycobacter</taxon>
    </lineage>
</organism>
<keyword evidence="3" id="KW-1185">Reference proteome</keyword>
<gene>
    <name evidence="2" type="ORF">DNU06_01740</name>
</gene>
<sequence>MVRKQMLKGVFLFTLSASLFSCTEGSSINDDIHIEDVDTVEMAMEVDPFESPDLDYHLPSALQVASIFKKSGMKYTAGVTNSVDNVTSYTTDEQSKLNFGVYSADLAYCITNSQANDARKFITSIQTLAEQQGMEAIFQNKDLMERFDQNLEIQDSIESIIVEIHEHSQEYLEDNEMEHVAAVHYGGAWVEGMYLGFSDYKNNSDKVGVGMMLAEQMEILSNIIKGLKDARNGDLDLAWIIGDLTSVENMFNDFASVKAFNANPESDELTLTPEEIKMLGDKVTEIRSKIVQK</sequence>
<comment type="caution">
    <text evidence="2">The sequence shown here is derived from an EMBL/GenBank/DDBJ whole genome shotgun (WGS) entry which is preliminary data.</text>
</comment>
<keyword evidence="1" id="KW-0732">Signal</keyword>
<dbReference type="PROSITE" id="PS51257">
    <property type="entry name" value="PROKAR_LIPOPROTEIN"/>
    <property type="match status" value="1"/>
</dbReference>
<dbReference type="Proteomes" id="UP000249248">
    <property type="component" value="Unassembled WGS sequence"/>
</dbReference>
<evidence type="ECO:0000313" key="2">
    <source>
        <dbReference type="EMBL" id="PZE18578.1"/>
    </source>
</evidence>
<proteinExistence type="predicted"/>
<name>A0A2W1NUX6_9FLAO</name>
<dbReference type="OrthoDB" id="1116284at2"/>